<protein>
    <submittedName>
        <fullName evidence="3">Dipeptidyl aminopeptidases/acylaminoacyl-peptidases-like protein</fullName>
    </submittedName>
</protein>
<dbReference type="InterPro" id="IPR011659">
    <property type="entry name" value="WD40"/>
</dbReference>
<keyword evidence="1" id="KW-0732">Signal</keyword>
<dbReference type="eggNOG" id="COG1506">
    <property type="taxonomic scope" value="Bacteria"/>
</dbReference>
<reference evidence="3 4" key="1">
    <citation type="journal article" date="2009" name="Proc. Natl. Acad. Sci. U.S.A.">
        <title>The genomic basis of trophic strategy in marine bacteria.</title>
        <authorList>
            <person name="Lauro F.M."/>
            <person name="McDougald D."/>
            <person name="Thomas T."/>
            <person name="Williams T.J."/>
            <person name="Egan S."/>
            <person name="Rice S."/>
            <person name="DeMaere M.Z."/>
            <person name="Ting L."/>
            <person name="Ertan H."/>
            <person name="Johnson J."/>
            <person name="Ferriera S."/>
            <person name="Lapidus A."/>
            <person name="Anderson I."/>
            <person name="Kyrpides N."/>
            <person name="Munk A.C."/>
            <person name="Detter C."/>
            <person name="Han C.S."/>
            <person name="Brown M.V."/>
            <person name="Robb F.T."/>
            <person name="Kjelleberg S."/>
            <person name="Cavicchioli R."/>
        </authorList>
    </citation>
    <scope>NUCLEOTIDE SEQUENCE [LARGE SCALE GENOMIC DNA]</scope>
    <source>
        <strain evidence="4">DSM 13593 / LMG 18877 / RB2256</strain>
    </source>
</reference>
<dbReference type="SUPFAM" id="SSF82171">
    <property type="entry name" value="DPP6 N-terminal domain-like"/>
    <property type="match status" value="1"/>
</dbReference>
<proteinExistence type="predicted"/>
<dbReference type="EMBL" id="CP000356">
    <property type="protein sequence ID" value="ABF54307.1"/>
    <property type="molecule type" value="Genomic_DNA"/>
</dbReference>
<evidence type="ECO:0000313" key="4">
    <source>
        <dbReference type="Proteomes" id="UP000006578"/>
    </source>
</evidence>
<dbReference type="InterPro" id="IPR001375">
    <property type="entry name" value="Peptidase_S9_cat"/>
</dbReference>
<dbReference type="NCBIfam" id="NF033523">
    <property type="entry name" value="lasso_peptidase"/>
    <property type="match status" value="1"/>
</dbReference>
<dbReference type="Pfam" id="PF07676">
    <property type="entry name" value="PD40"/>
    <property type="match status" value="1"/>
</dbReference>
<feature type="signal peptide" evidence="1">
    <location>
        <begin position="1"/>
        <end position="19"/>
    </location>
</feature>
<dbReference type="KEGG" id="sal:Sala_2601"/>
<dbReference type="RefSeq" id="WP_011542872.1">
    <property type="nucleotide sequence ID" value="NC_008048.1"/>
</dbReference>
<name>Q1GPW5_SPHAL</name>
<dbReference type="InterPro" id="IPR029058">
    <property type="entry name" value="AB_hydrolase_fold"/>
</dbReference>
<dbReference type="STRING" id="317655.Sala_2601"/>
<feature type="chain" id="PRO_5004189629" evidence="1">
    <location>
        <begin position="20"/>
        <end position="708"/>
    </location>
</feature>
<feature type="domain" description="Peptidase S9 prolyl oligopeptidase catalytic" evidence="2">
    <location>
        <begin position="513"/>
        <end position="670"/>
    </location>
</feature>
<keyword evidence="3" id="KW-0378">Hydrolase</keyword>
<dbReference type="OrthoDB" id="100212at2"/>
<dbReference type="Gene3D" id="2.120.10.30">
    <property type="entry name" value="TolB, C-terminal domain"/>
    <property type="match status" value="1"/>
</dbReference>
<dbReference type="InterPro" id="IPR053536">
    <property type="entry name" value="Lasso_peptide_isopeptidase"/>
</dbReference>
<dbReference type="Proteomes" id="UP000006578">
    <property type="component" value="Chromosome"/>
</dbReference>
<keyword evidence="3" id="KW-0645">Protease</keyword>
<keyword evidence="3" id="KW-0031">Aminopeptidase</keyword>
<dbReference type="GO" id="GO:0008236">
    <property type="term" value="F:serine-type peptidase activity"/>
    <property type="evidence" value="ECO:0007669"/>
    <property type="project" value="InterPro"/>
</dbReference>
<dbReference type="Gene3D" id="3.40.50.1820">
    <property type="entry name" value="alpha/beta hydrolase"/>
    <property type="match status" value="1"/>
</dbReference>
<sequence>MLTGIALLAAVTAGIPAHGADPCSAFEQDAATLAPPRVMTSRDLATISDIGRSSPFDTESPFSLSPDGRQIALMVRRGNPETNSFCQRLILVPRSGSGSHVELDRGGQFIRTLFDLRNLAAVRAGTAQIITPRWSPDGATIAYLKRVTDNTQVWIVPSTGGVARAATDLDFEVEDFAWGADGKNLIVAGRPDLAKAEAMIDEEASRGYLFDARFSPMMSDRPFPVGSYPTRYFHVALSDHDRRDASVEEIALLDPSASADRPPDAIRFAADGRGNVAWTRKLDRSLLISPFQLHIRWRSGSTTICDTSTCGGIQRLWWMPKSDVLLFLARDGWGGSRTTLYRWNVGAKAPVAVMSTKDALIGCALNAAELICMREGSRRTRRLVAIDIHTMRSRTIFDPNPQMARLRLGEVHRLRFRNAFGMECFADLVLPPSAETDEKLPMVVVQYNSRGFLRGGTGDEVPIQVLAGRGFAVLSFERPFGVPGTREARSELEYRQLARKDWIDRRSVQSALEEAVRGAIATGLIDPDRIGISGFSEGTTMTQWALINSRIFKVASLGVCCEDKVALPLNGGTGYENYLKEMGYPLFEDSNDRFWNPLSLAQNAGKIEVPILVQTSDDEYEAGLDVMEAFRRRGNPIEMYVFKDEPHIKWQPAHRLAIYERNVDWFEFWLMRRMDCSPGKRAQYARWQTMRGAPDLSAQCAIAASGGP</sequence>
<dbReference type="HOGENOM" id="CLU_391760_0_0_5"/>
<dbReference type="eggNOG" id="COG0823">
    <property type="taxonomic scope" value="Bacteria"/>
</dbReference>
<dbReference type="Pfam" id="PF00326">
    <property type="entry name" value="Peptidase_S9"/>
    <property type="match status" value="1"/>
</dbReference>
<keyword evidence="4" id="KW-1185">Reference proteome</keyword>
<dbReference type="InterPro" id="IPR011042">
    <property type="entry name" value="6-blade_b-propeller_TolB-like"/>
</dbReference>
<dbReference type="SUPFAM" id="SSF53474">
    <property type="entry name" value="alpha/beta-Hydrolases"/>
    <property type="match status" value="1"/>
</dbReference>
<evidence type="ECO:0000256" key="1">
    <source>
        <dbReference type="SAM" id="SignalP"/>
    </source>
</evidence>
<evidence type="ECO:0000259" key="2">
    <source>
        <dbReference type="Pfam" id="PF00326"/>
    </source>
</evidence>
<dbReference type="GO" id="GO:0006508">
    <property type="term" value="P:proteolysis"/>
    <property type="evidence" value="ECO:0007669"/>
    <property type="project" value="InterPro"/>
</dbReference>
<accession>Q1GPW5</accession>
<dbReference type="AlphaFoldDB" id="Q1GPW5"/>
<gene>
    <name evidence="3" type="ordered locus">Sala_2601</name>
</gene>
<organism evidence="3 4">
    <name type="scientific">Sphingopyxis alaskensis (strain DSM 13593 / LMG 18877 / RB2256)</name>
    <name type="common">Sphingomonas alaskensis</name>
    <dbReference type="NCBI Taxonomy" id="317655"/>
    <lineage>
        <taxon>Bacteria</taxon>
        <taxon>Pseudomonadati</taxon>
        <taxon>Pseudomonadota</taxon>
        <taxon>Alphaproteobacteria</taxon>
        <taxon>Sphingomonadales</taxon>
        <taxon>Sphingomonadaceae</taxon>
        <taxon>Sphingopyxis</taxon>
    </lineage>
</organism>
<dbReference type="GO" id="GO:0004177">
    <property type="term" value="F:aminopeptidase activity"/>
    <property type="evidence" value="ECO:0007669"/>
    <property type="project" value="UniProtKB-KW"/>
</dbReference>
<evidence type="ECO:0000313" key="3">
    <source>
        <dbReference type="EMBL" id="ABF54307.1"/>
    </source>
</evidence>